<feature type="region of interest" description="Disordered" evidence="1">
    <location>
        <begin position="1"/>
        <end position="23"/>
    </location>
</feature>
<feature type="region of interest" description="Disordered" evidence="1">
    <location>
        <begin position="413"/>
        <end position="448"/>
    </location>
</feature>
<feature type="compositionally biased region" description="Low complexity" evidence="1">
    <location>
        <begin position="322"/>
        <end position="339"/>
    </location>
</feature>
<protein>
    <submittedName>
        <fullName evidence="2">Uncharacterized protein</fullName>
    </submittedName>
</protein>
<dbReference type="Proteomes" id="UP000767238">
    <property type="component" value="Unassembled WGS sequence"/>
</dbReference>
<dbReference type="OrthoDB" id="3929033at2759"/>
<dbReference type="EMBL" id="JAHFYH010000027">
    <property type="protein sequence ID" value="KAH0222741.1"/>
    <property type="molecule type" value="Genomic_DNA"/>
</dbReference>
<feature type="compositionally biased region" description="Low complexity" evidence="1">
    <location>
        <begin position="56"/>
        <end position="67"/>
    </location>
</feature>
<evidence type="ECO:0000313" key="2">
    <source>
        <dbReference type="EMBL" id="KAH0222741.1"/>
    </source>
</evidence>
<feature type="compositionally biased region" description="Low complexity" evidence="1">
    <location>
        <begin position="366"/>
        <end position="375"/>
    </location>
</feature>
<feature type="compositionally biased region" description="Low complexity" evidence="1">
    <location>
        <begin position="288"/>
        <end position="298"/>
    </location>
</feature>
<feature type="compositionally biased region" description="Pro residues" evidence="1">
    <location>
        <begin position="376"/>
        <end position="388"/>
    </location>
</feature>
<feature type="non-terminal residue" evidence="2">
    <location>
        <position position="662"/>
    </location>
</feature>
<proteinExistence type="predicted"/>
<feature type="region of interest" description="Disordered" evidence="1">
    <location>
        <begin position="286"/>
        <end position="392"/>
    </location>
</feature>
<name>A0A9P8GJL1_AURME</name>
<feature type="compositionally biased region" description="Polar residues" evidence="1">
    <location>
        <begin position="1"/>
        <end position="10"/>
    </location>
</feature>
<comment type="caution">
    <text evidence="2">The sequence shown here is derived from an EMBL/GenBank/DDBJ whole genome shotgun (WGS) entry which is preliminary data.</text>
</comment>
<evidence type="ECO:0000313" key="3">
    <source>
        <dbReference type="Proteomes" id="UP000767238"/>
    </source>
</evidence>
<accession>A0A9P8GJL1</accession>
<gene>
    <name evidence="2" type="ORF">KCV03_g4584</name>
</gene>
<reference evidence="2" key="2">
    <citation type="submission" date="2021-08" db="EMBL/GenBank/DDBJ databases">
        <authorList>
            <person name="Gostincar C."/>
            <person name="Sun X."/>
            <person name="Song Z."/>
            <person name="Gunde-Cimerman N."/>
        </authorList>
    </citation>
    <scope>NUCLEOTIDE SEQUENCE</scope>
    <source>
        <strain evidence="2">EXF-8016</strain>
    </source>
</reference>
<dbReference type="AlphaFoldDB" id="A0A9P8GJL1"/>
<organism evidence="2 3">
    <name type="scientific">Aureobasidium melanogenum</name>
    <name type="common">Aureobasidium pullulans var. melanogenum</name>
    <dbReference type="NCBI Taxonomy" id="46634"/>
    <lineage>
        <taxon>Eukaryota</taxon>
        <taxon>Fungi</taxon>
        <taxon>Dikarya</taxon>
        <taxon>Ascomycota</taxon>
        <taxon>Pezizomycotina</taxon>
        <taxon>Dothideomycetes</taxon>
        <taxon>Dothideomycetidae</taxon>
        <taxon>Dothideales</taxon>
        <taxon>Saccotheciaceae</taxon>
        <taxon>Aureobasidium</taxon>
    </lineage>
</organism>
<evidence type="ECO:0000256" key="1">
    <source>
        <dbReference type="SAM" id="MobiDB-lite"/>
    </source>
</evidence>
<feature type="region of interest" description="Disordered" evidence="1">
    <location>
        <begin position="39"/>
        <end position="111"/>
    </location>
</feature>
<sequence>MGGNPHQQTHFKLEPPLSNSCKLSPPPTLVFVYACTMPTRYNTTPPWGKKRKREPSTSSNSTNQSTAPPSPPPASEAQDSKSLSMEDHDPRRRPTPWAKHSDPLSPSSLASDHDDLQQAAKDMFDWTRSDRPIEESLAHMERIVEICQDEASWSGEKRWKQVIVAYRSCGASADAVQDLKDAREPFWTQCRVKHASATITTPRALADSIRTMLDESERSNGNYLDREIKDSLIMAVEHVFPRTQPRILIPDSPERPVCHLDQRQVPVAPVAQMLKIDTPSAYRTSIRAAPQQAASAPSDPRLASRPPGWTAAAETKSRADSLADSSSSRKSSAAPISSPLNPSQPSPVPDLEPSQVTKPKRPSRFAPEAHASHAIPPSPSASPRPPTAPIQFNIATGPKQALLKRPRLDLDIDFPHKRSNNALSTSLSPERRRSSSSSALNANIQPPTGPRSLPLFQAKIVVPQELFLNQARQKQCILEACDYNNILAQDATPCSSDDGTWILHFRHIRDLQMSLGKMTILHDISIPVLTHAPGQSFQVFGIMAKSSFITSKVESDIINTVARTFRPARFILHRQKSHNARSARKWLVMFEQPLDRDNFTLDMKINGFRETLDFFGLACSQEMDRCWVCMGQEHLAPYCESTDRVRLPHQDSQYLSNTPQLR</sequence>
<reference evidence="2" key="1">
    <citation type="journal article" date="2021" name="J Fungi (Basel)">
        <title>Virulence traits and population genomics of the black yeast Aureobasidium melanogenum.</title>
        <authorList>
            <person name="Cernosa A."/>
            <person name="Sun X."/>
            <person name="Gostincar C."/>
            <person name="Fang C."/>
            <person name="Gunde-Cimerman N."/>
            <person name="Song Z."/>
        </authorList>
    </citation>
    <scope>NUCLEOTIDE SEQUENCE</scope>
    <source>
        <strain evidence="2">EXF-8016</strain>
    </source>
</reference>